<reference evidence="1 2" key="1">
    <citation type="submission" date="2016-03" db="EMBL/GenBank/DDBJ databases">
        <title>Trachymyrmex septentrionalis WGS genome.</title>
        <authorList>
            <person name="Nygaard S."/>
            <person name="Hu H."/>
            <person name="Boomsma J."/>
            <person name="Zhang G."/>
        </authorList>
    </citation>
    <scope>NUCLEOTIDE SEQUENCE [LARGE SCALE GENOMIC DNA]</scope>
    <source>
        <strain evidence="1">Tsep2-gDNA-1</strain>
        <tissue evidence="1">Whole body</tissue>
    </source>
</reference>
<dbReference type="EMBL" id="KQ981836">
    <property type="protein sequence ID" value="KYN35008.1"/>
    <property type="molecule type" value="Genomic_DNA"/>
</dbReference>
<sequence>MTIPRSAIILWNYNRVVTGAESPVKLMAMLYCRRKDPVIVRLVARCVSMPMKIIAGRLIKRHNAELKKHIDVHGKIRSTLPDILGNVILGGHRRLAYSTERVKYVSLEKVEISRLPVMSEGIRPEDPNDTVMISNVYYTPYTCILNSTMRCRRLRMFCVQNVRYVALNCHSCCAFCLGRSSSVTTDVVRKRTFFLCNDIFPRCFMCLAYHKDKIHFLVYRLIPLLRTWYCAGLLRSILRDYFVDRCFKRPSQRIDPAGVFGRRRNVEIGCDMRPCEYSLKYLW</sequence>
<dbReference type="AlphaFoldDB" id="A0A195F3H4"/>
<organism evidence="1 2">
    <name type="scientific">Trachymyrmex septentrionalis</name>
    <dbReference type="NCBI Taxonomy" id="34720"/>
    <lineage>
        <taxon>Eukaryota</taxon>
        <taxon>Metazoa</taxon>
        <taxon>Ecdysozoa</taxon>
        <taxon>Arthropoda</taxon>
        <taxon>Hexapoda</taxon>
        <taxon>Insecta</taxon>
        <taxon>Pterygota</taxon>
        <taxon>Neoptera</taxon>
        <taxon>Endopterygota</taxon>
        <taxon>Hymenoptera</taxon>
        <taxon>Apocrita</taxon>
        <taxon>Aculeata</taxon>
        <taxon>Formicoidea</taxon>
        <taxon>Formicidae</taxon>
        <taxon>Myrmicinae</taxon>
        <taxon>Trachymyrmex</taxon>
    </lineage>
</organism>
<evidence type="ECO:0000313" key="2">
    <source>
        <dbReference type="Proteomes" id="UP000078541"/>
    </source>
</evidence>
<name>A0A195F3H4_9HYME</name>
<protein>
    <submittedName>
        <fullName evidence="1">Uncharacterized protein</fullName>
    </submittedName>
</protein>
<gene>
    <name evidence="1" type="ORF">ALC56_10605</name>
</gene>
<accession>A0A195F3H4</accession>
<proteinExistence type="predicted"/>
<evidence type="ECO:0000313" key="1">
    <source>
        <dbReference type="EMBL" id="KYN35008.1"/>
    </source>
</evidence>
<dbReference type="Proteomes" id="UP000078541">
    <property type="component" value="Unassembled WGS sequence"/>
</dbReference>
<keyword evidence="2" id="KW-1185">Reference proteome</keyword>